<accession>A0ABQ2RWR8</accession>
<dbReference type="PANTHER" id="PTHR37310">
    <property type="entry name" value="CYTOPLASMIC PROTEIN-RELATED"/>
    <property type="match status" value="1"/>
</dbReference>
<dbReference type="Proteomes" id="UP000634308">
    <property type="component" value="Unassembled WGS sequence"/>
</dbReference>
<reference evidence="2" key="1">
    <citation type="journal article" date="2019" name="Int. J. Syst. Evol. Microbiol.">
        <title>The Global Catalogue of Microorganisms (GCM) 10K type strain sequencing project: providing services to taxonomists for standard genome sequencing and annotation.</title>
        <authorList>
            <consortium name="The Broad Institute Genomics Platform"/>
            <consortium name="The Broad Institute Genome Sequencing Center for Infectious Disease"/>
            <person name="Wu L."/>
            <person name="Ma J."/>
        </authorList>
    </citation>
    <scope>NUCLEOTIDE SEQUENCE [LARGE SCALE GENOMIC DNA]</scope>
    <source>
        <strain evidence="2">JCM 31404</strain>
    </source>
</reference>
<proteinExistence type="predicted"/>
<sequence length="114" mass="12393">MKRWSMDKQLIQECIDACLACVAACEACATACLSEPDIDMMRGCIRLDRDYADVCALTARLLMRGSAVHARACALCAEACAACAAECGQHSHEHCQRCAEACRRCEEACRKMAA</sequence>
<dbReference type="Pfam" id="PF03860">
    <property type="entry name" value="Csp"/>
    <property type="match status" value="1"/>
</dbReference>
<protein>
    <submittedName>
        <fullName evidence="1">Ferredoxin</fullName>
    </submittedName>
</protein>
<evidence type="ECO:0000313" key="2">
    <source>
        <dbReference type="Proteomes" id="UP000634308"/>
    </source>
</evidence>
<comment type="caution">
    <text evidence="1">The sequence shown here is derived from an EMBL/GenBank/DDBJ whole genome shotgun (WGS) entry which is preliminary data.</text>
</comment>
<dbReference type="PANTHER" id="PTHR37310:SF1">
    <property type="entry name" value="CYTOPLASMIC PROTEIN"/>
    <property type="match status" value="1"/>
</dbReference>
<dbReference type="Gene3D" id="1.20.1270.360">
    <property type="match status" value="1"/>
</dbReference>
<organism evidence="1 2">
    <name type="scientific">Deinococcus seoulensis</name>
    <dbReference type="NCBI Taxonomy" id="1837379"/>
    <lineage>
        <taxon>Bacteria</taxon>
        <taxon>Thermotogati</taxon>
        <taxon>Deinococcota</taxon>
        <taxon>Deinococci</taxon>
        <taxon>Deinococcales</taxon>
        <taxon>Deinococcaceae</taxon>
        <taxon>Deinococcus</taxon>
    </lineage>
</organism>
<name>A0ABQ2RWR8_9DEIO</name>
<evidence type="ECO:0000313" key="1">
    <source>
        <dbReference type="EMBL" id="GGR61945.1"/>
    </source>
</evidence>
<keyword evidence="2" id="KW-1185">Reference proteome</keyword>
<gene>
    <name evidence="1" type="ORF">GCM10008959_24980</name>
</gene>
<dbReference type="EMBL" id="BMQM01000016">
    <property type="protein sequence ID" value="GGR61945.1"/>
    <property type="molecule type" value="Genomic_DNA"/>
</dbReference>
<dbReference type="InterPro" id="IPR005560">
    <property type="entry name" value="Csp_YhjQ"/>
</dbReference>